<comment type="caution">
    <text evidence="2">The sequence shown here is derived from an EMBL/GenBank/DDBJ whole genome shotgun (WGS) entry which is preliminary data.</text>
</comment>
<reference evidence="2" key="1">
    <citation type="submission" date="2009-10" db="EMBL/GenBank/DDBJ databases">
        <title>Diversity of trophic interactions inside an arsenic-rich microbial ecosystem.</title>
        <authorList>
            <person name="Bertin P.N."/>
            <person name="Heinrich-Salmeron A."/>
            <person name="Pelletier E."/>
            <person name="Goulhen-Chollet F."/>
            <person name="Arsene-Ploetze F."/>
            <person name="Gallien S."/>
            <person name="Calteau A."/>
            <person name="Vallenet D."/>
            <person name="Casiot C."/>
            <person name="Chane-Woon-Ming B."/>
            <person name="Giloteaux L."/>
            <person name="Barakat M."/>
            <person name="Bonnefoy V."/>
            <person name="Bruneel O."/>
            <person name="Chandler M."/>
            <person name="Cleiss J."/>
            <person name="Duran R."/>
            <person name="Elbaz-Poulichet F."/>
            <person name="Fonknechten N."/>
            <person name="Lauga B."/>
            <person name="Mornico D."/>
            <person name="Ortet P."/>
            <person name="Schaeffer C."/>
            <person name="Siguier P."/>
            <person name="Alexander Thil Smith A."/>
            <person name="Van Dorsselaer A."/>
            <person name="Weissenbach J."/>
            <person name="Medigue C."/>
            <person name="Le Paslier D."/>
        </authorList>
    </citation>
    <scope>NUCLEOTIDE SEQUENCE</scope>
</reference>
<name>E6QD15_9ZZZZ</name>
<evidence type="ECO:0000256" key="1">
    <source>
        <dbReference type="SAM" id="MobiDB-lite"/>
    </source>
</evidence>
<dbReference type="EMBL" id="CABP01000097">
    <property type="protein sequence ID" value="CBI05091.1"/>
    <property type="molecule type" value="Genomic_DNA"/>
</dbReference>
<evidence type="ECO:0000313" key="2">
    <source>
        <dbReference type="EMBL" id="CBI05091.1"/>
    </source>
</evidence>
<feature type="compositionally biased region" description="Basic residues" evidence="1">
    <location>
        <begin position="76"/>
        <end position="91"/>
    </location>
</feature>
<sequence length="91" mass="10235">MMILPHSPVARQDGFTFIELMGVTAITTNPAAAVIRQYFRSIKITGALSVVGHFRIAAGARSCRHRGQQRPGLQYLHHRRRLHRHLKGEAP</sequence>
<protein>
    <submittedName>
        <fullName evidence="2">Uncharacterized protein</fullName>
    </submittedName>
</protein>
<accession>E6QD15</accession>
<gene>
    <name evidence="2" type="ORF">CARN5_1406</name>
</gene>
<feature type="region of interest" description="Disordered" evidence="1">
    <location>
        <begin position="68"/>
        <end position="91"/>
    </location>
</feature>
<dbReference type="AlphaFoldDB" id="E6QD15"/>
<proteinExistence type="predicted"/>
<organism evidence="2">
    <name type="scientific">mine drainage metagenome</name>
    <dbReference type="NCBI Taxonomy" id="410659"/>
    <lineage>
        <taxon>unclassified sequences</taxon>
        <taxon>metagenomes</taxon>
        <taxon>ecological metagenomes</taxon>
    </lineage>
</organism>